<organism evidence="1 2">
    <name type="scientific">Protopolystoma xenopodis</name>
    <dbReference type="NCBI Taxonomy" id="117903"/>
    <lineage>
        <taxon>Eukaryota</taxon>
        <taxon>Metazoa</taxon>
        <taxon>Spiralia</taxon>
        <taxon>Lophotrochozoa</taxon>
        <taxon>Platyhelminthes</taxon>
        <taxon>Monogenea</taxon>
        <taxon>Polyopisthocotylea</taxon>
        <taxon>Polystomatidea</taxon>
        <taxon>Polystomatidae</taxon>
        <taxon>Protopolystoma</taxon>
    </lineage>
</organism>
<dbReference type="EMBL" id="CAAALY010090308">
    <property type="protein sequence ID" value="VEL27842.1"/>
    <property type="molecule type" value="Genomic_DNA"/>
</dbReference>
<evidence type="ECO:0000313" key="1">
    <source>
        <dbReference type="EMBL" id="VEL27842.1"/>
    </source>
</evidence>
<evidence type="ECO:0000313" key="2">
    <source>
        <dbReference type="Proteomes" id="UP000784294"/>
    </source>
</evidence>
<accession>A0A3S5FEW0</accession>
<dbReference type="Proteomes" id="UP000784294">
    <property type="component" value="Unassembled WGS sequence"/>
</dbReference>
<comment type="caution">
    <text evidence="1">The sequence shown here is derived from an EMBL/GenBank/DDBJ whole genome shotgun (WGS) entry which is preliminary data.</text>
</comment>
<sequence length="264" mass="28622">MPSCPAPQASSRHLIQALLRQIPFVASRTSALARGLARLIVCLPDDAEVRCCRLSCLLHLIRRLSMRYSPLKTSTGLVRTVMIAGLVGGDRLPDVDNVGVPLFSVGLDGGWAELAEQLRASERMVGLEESRMRGLVELTRCRLAVGGASRLAAGAGDLIPPAGLTCEADASDERSYRRRLVVAVLLEYRLAGLEVSSEQISKVSGGLFLHLFASSSSGWANLFGKNVNFLHFSVLLDHFSDLPANQSHDMYLHYFVSDSRTTGS</sequence>
<gene>
    <name evidence="1" type="ORF">PXEA_LOCUS21282</name>
</gene>
<name>A0A3S5FEW0_9PLAT</name>
<keyword evidence="2" id="KW-1185">Reference proteome</keyword>
<reference evidence="1" key="1">
    <citation type="submission" date="2018-11" db="EMBL/GenBank/DDBJ databases">
        <authorList>
            <consortium name="Pathogen Informatics"/>
        </authorList>
    </citation>
    <scope>NUCLEOTIDE SEQUENCE</scope>
</reference>
<protein>
    <submittedName>
        <fullName evidence="1">Uncharacterized protein</fullName>
    </submittedName>
</protein>
<proteinExistence type="predicted"/>
<dbReference type="AlphaFoldDB" id="A0A3S5FEW0"/>